<sequence>MSSPAPTKTCTYFGPYWLRRRLIHQLYRHPNDTFSPRNTHKPETTTAARYQRVET</sequence>
<comment type="caution">
    <text evidence="2">The sequence shown here is derived from an EMBL/GenBank/DDBJ whole genome shotgun (WGS) entry which is preliminary data.</text>
</comment>
<organism evidence="2 3">
    <name type="scientific">Phtheirospermum japonicum</name>
    <dbReference type="NCBI Taxonomy" id="374723"/>
    <lineage>
        <taxon>Eukaryota</taxon>
        <taxon>Viridiplantae</taxon>
        <taxon>Streptophyta</taxon>
        <taxon>Embryophyta</taxon>
        <taxon>Tracheophyta</taxon>
        <taxon>Spermatophyta</taxon>
        <taxon>Magnoliopsida</taxon>
        <taxon>eudicotyledons</taxon>
        <taxon>Gunneridae</taxon>
        <taxon>Pentapetalae</taxon>
        <taxon>asterids</taxon>
        <taxon>lamiids</taxon>
        <taxon>Lamiales</taxon>
        <taxon>Orobanchaceae</taxon>
        <taxon>Orobanchaceae incertae sedis</taxon>
        <taxon>Phtheirospermum</taxon>
    </lineage>
</organism>
<proteinExistence type="predicted"/>
<evidence type="ECO:0000313" key="3">
    <source>
        <dbReference type="Proteomes" id="UP000653305"/>
    </source>
</evidence>
<dbReference type="EMBL" id="BMAC01000076">
    <property type="protein sequence ID" value="GFP84027.1"/>
    <property type="molecule type" value="Genomic_DNA"/>
</dbReference>
<feature type="region of interest" description="Disordered" evidence="1">
    <location>
        <begin position="30"/>
        <end position="55"/>
    </location>
</feature>
<reference evidence="2" key="1">
    <citation type="submission" date="2020-07" db="EMBL/GenBank/DDBJ databases">
        <title>Ethylene signaling mediates host invasion by parasitic plants.</title>
        <authorList>
            <person name="Yoshida S."/>
        </authorList>
    </citation>
    <scope>NUCLEOTIDE SEQUENCE</scope>
    <source>
        <strain evidence="2">Okayama</strain>
    </source>
</reference>
<dbReference type="Proteomes" id="UP000653305">
    <property type="component" value="Unassembled WGS sequence"/>
</dbReference>
<evidence type="ECO:0000256" key="1">
    <source>
        <dbReference type="SAM" id="MobiDB-lite"/>
    </source>
</evidence>
<accession>A0A830BAC7</accession>
<evidence type="ECO:0000313" key="2">
    <source>
        <dbReference type="EMBL" id="GFP84027.1"/>
    </source>
</evidence>
<protein>
    <submittedName>
        <fullName evidence="2">Uncharacterized protein</fullName>
    </submittedName>
</protein>
<dbReference type="AlphaFoldDB" id="A0A830BAC7"/>
<name>A0A830BAC7_9LAMI</name>
<keyword evidence="3" id="KW-1185">Reference proteome</keyword>
<gene>
    <name evidence="2" type="ORF">PHJA_000546300</name>
</gene>